<dbReference type="OrthoDB" id="5243539at2"/>
<keyword evidence="1" id="KW-0472">Membrane</keyword>
<gene>
    <name evidence="2" type="ORF">FSW04_07955</name>
</gene>
<dbReference type="Proteomes" id="UP000321805">
    <property type="component" value="Chromosome"/>
</dbReference>
<dbReference type="KEGG" id="bsol:FSW04_07955"/>
<protein>
    <submittedName>
        <fullName evidence="2">DUF1795 domain-containing protein</fullName>
    </submittedName>
</protein>
<evidence type="ECO:0000256" key="1">
    <source>
        <dbReference type="SAM" id="Phobius"/>
    </source>
</evidence>
<evidence type="ECO:0000313" key="3">
    <source>
        <dbReference type="Proteomes" id="UP000321805"/>
    </source>
</evidence>
<reference evidence="2 3" key="1">
    <citation type="journal article" date="2018" name="J. Microbiol.">
        <title>Baekduia soli gen. nov., sp. nov., a novel bacterium isolated from the soil of Baekdu Mountain and proposal of a novel family name, Baekduiaceae fam. nov.</title>
        <authorList>
            <person name="An D.S."/>
            <person name="Siddiqi M.Z."/>
            <person name="Kim K.H."/>
            <person name="Yu H.S."/>
            <person name="Im W.T."/>
        </authorList>
    </citation>
    <scope>NUCLEOTIDE SEQUENCE [LARGE SCALE GENOMIC DNA]</scope>
    <source>
        <strain evidence="2 3">BR7-21</strain>
    </source>
</reference>
<dbReference type="RefSeq" id="WP_146918063.1">
    <property type="nucleotide sequence ID" value="NZ_CP042430.1"/>
</dbReference>
<keyword evidence="1" id="KW-0812">Transmembrane</keyword>
<feature type="transmembrane region" description="Helical" evidence="1">
    <location>
        <begin position="26"/>
        <end position="45"/>
    </location>
</feature>
<dbReference type="EMBL" id="CP042430">
    <property type="protein sequence ID" value="QEC47519.1"/>
    <property type="molecule type" value="Genomic_DNA"/>
</dbReference>
<name>A0A5B8U378_9ACTN</name>
<dbReference type="AlphaFoldDB" id="A0A5B8U378"/>
<proteinExistence type="predicted"/>
<keyword evidence="1" id="KW-1133">Transmembrane helix</keyword>
<accession>A0A5B8U378</accession>
<organism evidence="2 3">
    <name type="scientific">Baekduia soli</name>
    <dbReference type="NCBI Taxonomy" id="496014"/>
    <lineage>
        <taxon>Bacteria</taxon>
        <taxon>Bacillati</taxon>
        <taxon>Actinomycetota</taxon>
        <taxon>Thermoleophilia</taxon>
        <taxon>Solirubrobacterales</taxon>
        <taxon>Baekduiaceae</taxon>
        <taxon>Baekduia</taxon>
    </lineage>
</organism>
<evidence type="ECO:0000313" key="2">
    <source>
        <dbReference type="EMBL" id="QEC47519.1"/>
    </source>
</evidence>
<keyword evidence="3" id="KW-1185">Reference proteome</keyword>
<sequence>MSVVRPEFGPTLPEMLGPRLRALPRAVQAALALLVVAVLVWALALRGGGAGAPNGVVIRSPIEANFLYRAPFTRLAPAAGELARVGGGGQTFSVRELRLPAYRGDAAGFLPIYTSQLEREMARAMPGFQSRYEGRANVNQIQGYEIQFQYRPRGRLVYGRRILLLPGPTARQGAELLLVAPRSPAIARVDAVGKNGPLKTSLRSFRFGTERP</sequence>